<feature type="compositionally biased region" description="Low complexity" evidence="5">
    <location>
        <begin position="88"/>
        <end position="97"/>
    </location>
</feature>
<proteinExistence type="predicted"/>
<feature type="region of interest" description="Disordered" evidence="5">
    <location>
        <begin position="157"/>
        <end position="180"/>
    </location>
</feature>
<keyword evidence="3" id="KW-0804">Transcription</keyword>
<dbReference type="AlphaFoldDB" id="A0AAV7KE37"/>
<sequence length="309" mass="35157">MNQYLGPPPTEDNYFPYSSEFNFDLTSYPNLMNEHLPPAPSDIFTGYPQVYPPAPAHPHMSVSSAQGQMYPPSISEYPSNGSNPWTSSPPHASLLPPSYFPPVSAPPVPQGLQDDDQRVQQELLELLGDYNMPADNFYAHPQGPMYDMNNSNLASTAPSPYNMSGHDFADSSPQSSLAKPSFDEELQDINELDDLGLDLEDLELPPGVTEGDLATLKIPDLNKKLRDLGLSRDDQNLVKKIRRQHKNRRYAHTCRQKKVDKKNTMKVQKQVLESEINDLKLDVEKLRRERDEYKKNYEIMQKRKLELRV</sequence>
<evidence type="ECO:0000256" key="4">
    <source>
        <dbReference type="SAM" id="Coils"/>
    </source>
</evidence>
<keyword evidence="4" id="KW-0175">Coiled coil</keyword>
<dbReference type="Pfam" id="PF03131">
    <property type="entry name" value="bZIP_Maf"/>
    <property type="match status" value="1"/>
</dbReference>
<feature type="compositionally biased region" description="Polar residues" evidence="5">
    <location>
        <begin position="76"/>
        <end position="86"/>
    </location>
</feature>
<gene>
    <name evidence="7" type="ORF">LOD99_15429</name>
</gene>
<dbReference type="InterPro" id="IPR004827">
    <property type="entry name" value="bZIP"/>
</dbReference>
<dbReference type="SUPFAM" id="SSF47454">
    <property type="entry name" value="A DNA-binding domain in eukaryotic transcription factors"/>
    <property type="match status" value="1"/>
</dbReference>
<dbReference type="InterPro" id="IPR004826">
    <property type="entry name" value="bZIP_Maf"/>
</dbReference>
<dbReference type="GO" id="GO:0000978">
    <property type="term" value="F:RNA polymerase II cis-regulatory region sequence-specific DNA binding"/>
    <property type="evidence" value="ECO:0007669"/>
    <property type="project" value="TreeGrafter"/>
</dbReference>
<dbReference type="Proteomes" id="UP001165289">
    <property type="component" value="Unassembled WGS sequence"/>
</dbReference>
<evidence type="ECO:0000313" key="7">
    <source>
        <dbReference type="EMBL" id="KAI6658631.1"/>
    </source>
</evidence>
<reference evidence="7 8" key="1">
    <citation type="journal article" date="2023" name="BMC Biol.">
        <title>The compact genome of the sponge Oopsacas minuta (Hexactinellida) is lacking key metazoan core genes.</title>
        <authorList>
            <person name="Santini S."/>
            <person name="Schenkelaars Q."/>
            <person name="Jourda C."/>
            <person name="Duchesne M."/>
            <person name="Belahbib H."/>
            <person name="Rocher C."/>
            <person name="Selva M."/>
            <person name="Riesgo A."/>
            <person name="Vervoort M."/>
            <person name="Leys S.P."/>
            <person name="Kodjabachian L."/>
            <person name="Le Bivic A."/>
            <person name="Borchiellini C."/>
            <person name="Claverie J.M."/>
            <person name="Renard E."/>
        </authorList>
    </citation>
    <scope>NUCLEOTIDE SEQUENCE [LARGE SCALE GENOMIC DNA]</scope>
    <source>
        <strain evidence="7">SPO-2</strain>
    </source>
</reference>
<keyword evidence="1" id="KW-0805">Transcription regulation</keyword>
<evidence type="ECO:0000313" key="8">
    <source>
        <dbReference type="Proteomes" id="UP001165289"/>
    </source>
</evidence>
<dbReference type="InterPro" id="IPR008917">
    <property type="entry name" value="TF_DNA-bd_sf"/>
</dbReference>
<evidence type="ECO:0000256" key="3">
    <source>
        <dbReference type="ARBA" id="ARBA00023163"/>
    </source>
</evidence>
<dbReference type="GO" id="GO:0005634">
    <property type="term" value="C:nucleus"/>
    <property type="evidence" value="ECO:0007669"/>
    <property type="project" value="TreeGrafter"/>
</dbReference>
<feature type="domain" description="BZIP" evidence="6">
    <location>
        <begin position="237"/>
        <end position="300"/>
    </location>
</feature>
<dbReference type="EMBL" id="JAKMXF010000088">
    <property type="protein sequence ID" value="KAI6658631.1"/>
    <property type="molecule type" value="Genomic_DNA"/>
</dbReference>
<dbReference type="Gene3D" id="1.20.5.170">
    <property type="match status" value="1"/>
</dbReference>
<evidence type="ECO:0000256" key="1">
    <source>
        <dbReference type="ARBA" id="ARBA00023015"/>
    </source>
</evidence>
<protein>
    <recommendedName>
        <fullName evidence="6">BZIP domain-containing protein</fullName>
    </recommendedName>
</protein>
<feature type="region of interest" description="Disordered" evidence="5">
    <location>
        <begin position="57"/>
        <end position="114"/>
    </location>
</feature>
<dbReference type="PANTHER" id="PTHR10129">
    <property type="entry name" value="TRANSCRIPTION FACTOR MAF"/>
    <property type="match status" value="1"/>
</dbReference>
<keyword evidence="2" id="KW-0238">DNA-binding</keyword>
<evidence type="ECO:0000259" key="6">
    <source>
        <dbReference type="PROSITE" id="PS50217"/>
    </source>
</evidence>
<dbReference type="PANTHER" id="PTHR10129:SF48">
    <property type="entry name" value="MAF-S, ISOFORM B"/>
    <property type="match status" value="1"/>
</dbReference>
<name>A0AAV7KE37_9METZ</name>
<dbReference type="PROSITE" id="PS50217">
    <property type="entry name" value="BZIP"/>
    <property type="match status" value="1"/>
</dbReference>
<comment type="caution">
    <text evidence="7">The sequence shown here is derived from an EMBL/GenBank/DDBJ whole genome shotgun (WGS) entry which is preliminary data.</text>
</comment>
<evidence type="ECO:0000256" key="2">
    <source>
        <dbReference type="ARBA" id="ARBA00023125"/>
    </source>
</evidence>
<dbReference type="SMART" id="SM00338">
    <property type="entry name" value="BRLZ"/>
    <property type="match status" value="1"/>
</dbReference>
<feature type="compositionally biased region" description="Pro residues" evidence="5">
    <location>
        <begin position="98"/>
        <end position="109"/>
    </location>
</feature>
<accession>A0AAV7KE37</accession>
<evidence type="ECO:0000256" key="5">
    <source>
        <dbReference type="SAM" id="MobiDB-lite"/>
    </source>
</evidence>
<organism evidence="7 8">
    <name type="scientific">Oopsacas minuta</name>
    <dbReference type="NCBI Taxonomy" id="111878"/>
    <lineage>
        <taxon>Eukaryota</taxon>
        <taxon>Metazoa</taxon>
        <taxon>Porifera</taxon>
        <taxon>Hexactinellida</taxon>
        <taxon>Hexasterophora</taxon>
        <taxon>Lyssacinosida</taxon>
        <taxon>Leucopsacidae</taxon>
        <taxon>Oopsacas</taxon>
    </lineage>
</organism>
<feature type="coiled-coil region" evidence="4">
    <location>
        <begin position="262"/>
        <end position="303"/>
    </location>
</feature>
<dbReference type="InterPro" id="IPR024874">
    <property type="entry name" value="Transcription_factor_Maf_fam"/>
</dbReference>
<keyword evidence="8" id="KW-1185">Reference proteome</keyword>
<dbReference type="GO" id="GO:0000981">
    <property type="term" value="F:DNA-binding transcription factor activity, RNA polymerase II-specific"/>
    <property type="evidence" value="ECO:0007669"/>
    <property type="project" value="TreeGrafter"/>
</dbReference>